<protein>
    <submittedName>
        <fullName evidence="2">Uncharacterized protein</fullName>
    </submittedName>
</protein>
<evidence type="ECO:0000256" key="1">
    <source>
        <dbReference type="SAM" id="MobiDB-lite"/>
    </source>
</evidence>
<dbReference type="RefSeq" id="WP_161315370.1">
    <property type="nucleotide sequence ID" value="NZ_WTUW01000002.1"/>
</dbReference>
<dbReference type="EMBL" id="WTUW01000002">
    <property type="protein sequence ID" value="MZR30821.1"/>
    <property type="molecule type" value="Genomic_DNA"/>
</dbReference>
<dbReference type="AlphaFoldDB" id="A0A6L8W6U2"/>
<comment type="caution">
    <text evidence="2">The sequence shown here is derived from an EMBL/GenBank/DDBJ whole genome shotgun (WGS) entry which is preliminary data.</text>
</comment>
<accession>A0A6L8W6U2</accession>
<keyword evidence="3" id="KW-1185">Reference proteome</keyword>
<reference evidence="2 3" key="1">
    <citation type="submission" date="2019-12" db="EMBL/GenBank/DDBJ databases">
        <title>Snethiella sp. nov. sp. isolated from sea sand.</title>
        <authorList>
            <person name="Kim J."/>
            <person name="Jeong S.E."/>
            <person name="Jung H.S."/>
            <person name="Jeon C.O."/>
        </authorList>
    </citation>
    <scope>NUCLEOTIDE SEQUENCE [LARGE SCALE GENOMIC DNA]</scope>
    <source>
        <strain evidence="2 3">DP05</strain>
    </source>
</reference>
<dbReference type="Proteomes" id="UP000476030">
    <property type="component" value="Unassembled WGS sequence"/>
</dbReference>
<feature type="compositionally biased region" description="Low complexity" evidence="1">
    <location>
        <begin position="93"/>
        <end position="103"/>
    </location>
</feature>
<organism evidence="2 3">
    <name type="scientific">Sneathiella litorea</name>
    <dbReference type="NCBI Taxonomy" id="2606216"/>
    <lineage>
        <taxon>Bacteria</taxon>
        <taxon>Pseudomonadati</taxon>
        <taxon>Pseudomonadota</taxon>
        <taxon>Alphaproteobacteria</taxon>
        <taxon>Sneathiellales</taxon>
        <taxon>Sneathiellaceae</taxon>
        <taxon>Sneathiella</taxon>
    </lineage>
</organism>
<feature type="compositionally biased region" description="Basic and acidic residues" evidence="1">
    <location>
        <begin position="28"/>
        <end position="45"/>
    </location>
</feature>
<evidence type="ECO:0000313" key="3">
    <source>
        <dbReference type="Proteomes" id="UP000476030"/>
    </source>
</evidence>
<gene>
    <name evidence="2" type="ORF">GQE98_09265</name>
</gene>
<name>A0A6L8W6U2_9PROT</name>
<proteinExistence type="predicted"/>
<sequence length="277" mass="30610">MRETIDDNNELETGLNAASLSRIKLRRPKDTADPQRKVKSGDITDRLQALAEELEASKPANKASEPVFEKAAAETTSVNVKTKAKAPEKQVKKPSTAKKPAPATKKESSPTPKSVSAVPPRRSNWARPAASSGWQKKAATPDILSYWMEIREGNRYPTWQNLDTTKIGKHWPNCTLVYCDRAAGRLQLANGFTQEVRQVIQEGSPDQAYTSDIDFSPMVVDWVLSLARDVANTGKPTHGTEYFPSTSDEVPLRVIALPLSENQVDIDHVLCYVQKLG</sequence>
<evidence type="ECO:0000313" key="2">
    <source>
        <dbReference type="EMBL" id="MZR30821.1"/>
    </source>
</evidence>
<feature type="region of interest" description="Disordered" evidence="1">
    <location>
        <begin position="22"/>
        <end position="134"/>
    </location>
</feature>